<organism evidence="1 2">
    <name type="scientific">Mycobacterium phage BPBiebs31</name>
    <dbReference type="NCBI Taxonomy" id="2902900"/>
    <lineage>
        <taxon>Viruses</taxon>
        <taxon>Duplodnaviria</taxon>
        <taxon>Heunggongvirae</taxon>
        <taxon>Uroviricota</taxon>
        <taxon>Caudoviricetes</taxon>
        <taxon>Fromanvirus</taxon>
        <taxon>Fromanvirus bpbiebs31</taxon>
    </lineage>
</organism>
<proteinExistence type="predicted"/>
<keyword evidence="2" id="KW-1185">Reference proteome</keyword>
<name>G1DA47_9CAUD</name>
<gene>
    <name evidence="1" type="primary">94</name>
    <name evidence="1" type="ORF">BPBIEBS31_94</name>
</gene>
<dbReference type="OrthoDB" id="36817at10239"/>
<dbReference type="EMBL" id="JF957057">
    <property type="protein sequence ID" value="AEJ91941.1"/>
    <property type="molecule type" value="Genomic_DNA"/>
</dbReference>
<evidence type="ECO:0000313" key="1">
    <source>
        <dbReference type="EMBL" id="AEJ91941.1"/>
    </source>
</evidence>
<dbReference type="Proteomes" id="UP000008429">
    <property type="component" value="Segment"/>
</dbReference>
<accession>G1DA47</accession>
<protein>
    <submittedName>
        <fullName evidence="1">Uncharacterized protein</fullName>
    </submittedName>
</protein>
<evidence type="ECO:0000313" key="2">
    <source>
        <dbReference type="Proteomes" id="UP000008429"/>
    </source>
</evidence>
<sequence length="58" mass="6668">MPLPPDLRRYPMNTYPNTSTRSLIEMNIQYLREYRANPTVANLAAVRSTDAELTRRGA</sequence>
<dbReference type="GeneID" id="40234376"/>
<dbReference type="RefSeq" id="YP_009637623.1">
    <property type="nucleotide sequence ID" value="NC_042327.1"/>
</dbReference>
<reference evidence="1 2" key="1">
    <citation type="journal article" date="2012" name="J. Virol.">
        <title>Complete Genome Sequences of 138 Mycobacteriophages.</title>
        <authorList>
            <consortium name="the Science Education Alliance Phage Hunters Advancing Genomics and Evolutionary Science Program"/>
            <consortium name="the KwaZulu-Natal Research Institute for Tuberculosis and HIV Mycobacterial Genetics Course Students"/>
            <consortium name="the Phage Hunters Integrating Research and Education Program"/>
            <person name="Hatfull G.F."/>
        </authorList>
    </citation>
    <scope>NUCLEOTIDE SEQUENCE [LARGE SCALE GENOMIC DNA]</scope>
</reference>